<gene>
    <name evidence="1" type="primary">Acey_s0050.g1973</name>
    <name evidence="1" type="ORF">Y032_0050g1973</name>
</gene>
<protein>
    <submittedName>
        <fullName evidence="1">Uncharacterized protein</fullName>
    </submittedName>
</protein>
<evidence type="ECO:0000313" key="1">
    <source>
        <dbReference type="EMBL" id="EYC11556.1"/>
    </source>
</evidence>
<name>A0A016U9I6_9BILA</name>
<proteinExistence type="predicted"/>
<dbReference type="EMBL" id="JARK01001386">
    <property type="protein sequence ID" value="EYC11556.1"/>
    <property type="molecule type" value="Genomic_DNA"/>
</dbReference>
<sequence length="100" mass="11119">MNLLSFPSPSGLSPGNSAFFCKRAEVVVTRTVFLVGFVKVDRCAKFPWVLPLMSMKDNRMIGNLCTSYMIHIIRETHCDHSTHASAPSQTFMPLSRSPTA</sequence>
<evidence type="ECO:0000313" key="2">
    <source>
        <dbReference type="Proteomes" id="UP000024635"/>
    </source>
</evidence>
<keyword evidence="2" id="KW-1185">Reference proteome</keyword>
<dbReference type="Proteomes" id="UP000024635">
    <property type="component" value="Unassembled WGS sequence"/>
</dbReference>
<reference evidence="2" key="1">
    <citation type="journal article" date="2015" name="Nat. Genet.">
        <title>The genome and transcriptome of the zoonotic hookworm Ancylostoma ceylanicum identify infection-specific gene families.</title>
        <authorList>
            <person name="Schwarz E.M."/>
            <person name="Hu Y."/>
            <person name="Antoshechkin I."/>
            <person name="Miller M.M."/>
            <person name="Sternberg P.W."/>
            <person name="Aroian R.V."/>
        </authorList>
    </citation>
    <scope>NUCLEOTIDE SEQUENCE</scope>
    <source>
        <strain evidence="2">HY135</strain>
    </source>
</reference>
<comment type="caution">
    <text evidence="1">The sequence shown here is derived from an EMBL/GenBank/DDBJ whole genome shotgun (WGS) entry which is preliminary data.</text>
</comment>
<dbReference type="AlphaFoldDB" id="A0A016U9I6"/>
<accession>A0A016U9I6</accession>
<organism evidence="1 2">
    <name type="scientific">Ancylostoma ceylanicum</name>
    <dbReference type="NCBI Taxonomy" id="53326"/>
    <lineage>
        <taxon>Eukaryota</taxon>
        <taxon>Metazoa</taxon>
        <taxon>Ecdysozoa</taxon>
        <taxon>Nematoda</taxon>
        <taxon>Chromadorea</taxon>
        <taxon>Rhabditida</taxon>
        <taxon>Rhabditina</taxon>
        <taxon>Rhabditomorpha</taxon>
        <taxon>Strongyloidea</taxon>
        <taxon>Ancylostomatidae</taxon>
        <taxon>Ancylostomatinae</taxon>
        <taxon>Ancylostoma</taxon>
    </lineage>
</organism>